<dbReference type="RefSeq" id="WP_248666107.1">
    <property type="nucleotide sequence ID" value="NZ_JALPRX010000022.1"/>
</dbReference>
<keyword evidence="7 10" id="KW-0460">Magnesium</keyword>
<evidence type="ECO:0000256" key="1">
    <source>
        <dbReference type="ARBA" id="ARBA00005209"/>
    </source>
</evidence>
<dbReference type="PANTHER" id="PTHR11907">
    <property type="entry name" value="AMIDOPHOSPHORIBOSYLTRANSFERASE"/>
    <property type="match status" value="1"/>
</dbReference>
<dbReference type="GO" id="GO:0006189">
    <property type="term" value="P:'de novo' IMP biosynthetic process"/>
    <property type="evidence" value="ECO:0007669"/>
    <property type="project" value="UniProtKB-UniRule"/>
</dbReference>
<accession>A0A9X2BVG8</accession>
<feature type="binding site" evidence="7 11">
    <location>
        <position position="475"/>
    </location>
    <ligand>
        <name>[4Fe-4S] cluster</name>
        <dbReference type="ChEBI" id="CHEBI:49883"/>
    </ligand>
</feature>
<organism evidence="13 14">
    <name type="scientific">Roseomonas acroporae</name>
    <dbReference type="NCBI Taxonomy" id="2937791"/>
    <lineage>
        <taxon>Bacteria</taxon>
        <taxon>Pseudomonadati</taxon>
        <taxon>Pseudomonadota</taxon>
        <taxon>Alphaproteobacteria</taxon>
        <taxon>Acetobacterales</taxon>
        <taxon>Roseomonadaceae</taxon>
        <taxon>Roseomonas</taxon>
    </lineage>
</organism>
<dbReference type="GO" id="GO:0051539">
    <property type="term" value="F:4 iron, 4 sulfur cluster binding"/>
    <property type="evidence" value="ECO:0007669"/>
    <property type="project" value="UniProtKB-KW"/>
</dbReference>
<dbReference type="InterPro" id="IPR000836">
    <property type="entry name" value="PRTase_dom"/>
</dbReference>
<name>A0A9X2BVG8_9PROT</name>
<dbReference type="EC" id="2.4.2.14" evidence="7"/>
<comment type="catalytic activity">
    <reaction evidence="7 8">
        <text>5-phospho-beta-D-ribosylamine + L-glutamate + diphosphate = 5-phospho-alpha-D-ribose 1-diphosphate + L-glutamine + H2O</text>
        <dbReference type="Rhea" id="RHEA:14905"/>
        <dbReference type="ChEBI" id="CHEBI:15377"/>
        <dbReference type="ChEBI" id="CHEBI:29985"/>
        <dbReference type="ChEBI" id="CHEBI:33019"/>
        <dbReference type="ChEBI" id="CHEBI:58017"/>
        <dbReference type="ChEBI" id="CHEBI:58359"/>
        <dbReference type="ChEBI" id="CHEBI:58681"/>
        <dbReference type="EC" id="2.4.2.14"/>
    </reaction>
</comment>
<dbReference type="NCBIfam" id="TIGR01134">
    <property type="entry name" value="purF"/>
    <property type="match status" value="1"/>
</dbReference>
<comment type="pathway">
    <text evidence="1 7 8">Purine metabolism; IMP biosynthesis via de novo pathway; N(1)-(5-phospho-D-ribosyl)glycinamide from 5-phospho-alpha-D-ribose 1-diphosphate: step 1/2.</text>
</comment>
<dbReference type="Pfam" id="PF00156">
    <property type="entry name" value="Pribosyltran"/>
    <property type="match status" value="1"/>
</dbReference>
<keyword evidence="14" id="KW-1185">Reference proteome</keyword>
<dbReference type="Gene3D" id="3.40.50.2020">
    <property type="match status" value="1"/>
</dbReference>
<feature type="binding site" evidence="7 10">
    <location>
        <position position="380"/>
    </location>
    <ligand>
        <name>Mg(2+)</name>
        <dbReference type="ChEBI" id="CHEBI:18420"/>
    </ligand>
</feature>
<feature type="binding site" evidence="7 11">
    <location>
        <position position="416"/>
    </location>
    <ligand>
        <name>[4Fe-4S] cluster</name>
        <dbReference type="ChEBI" id="CHEBI:49883"/>
    </ligand>
</feature>
<evidence type="ECO:0000313" key="14">
    <source>
        <dbReference type="Proteomes" id="UP001139516"/>
    </source>
</evidence>
<evidence type="ECO:0000256" key="2">
    <source>
        <dbReference type="ARBA" id="ARBA00010138"/>
    </source>
</evidence>
<evidence type="ECO:0000256" key="11">
    <source>
        <dbReference type="PIRSR" id="PIRSR000485-3"/>
    </source>
</evidence>
<keyword evidence="4 7" id="KW-0808">Transferase</keyword>
<comment type="cofactor">
    <cofactor evidence="7 11">
        <name>[4Fe-4S] cluster</name>
        <dbReference type="ChEBI" id="CHEBI:49883"/>
    </cofactor>
    <text evidence="7 11">Binds 1 [4Fe-4S] cluster per subunit.</text>
</comment>
<keyword evidence="5 7" id="KW-0658">Purine biosynthesis</keyword>
<reference evidence="13" key="1">
    <citation type="submission" date="2022-04" db="EMBL/GenBank/DDBJ databases">
        <title>Roseomonas acroporae sp. nov., isolated from coral Acropora digitifera.</title>
        <authorList>
            <person name="Sun H."/>
        </authorList>
    </citation>
    <scope>NUCLEOTIDE SEQUENCE</scope>
    <source>
        <strain evidence="13">NAR14</strain>
    </source>
</reference>
<dbReference type="Gene3D" id="3.60.20.10">
    <property type="entry name" value="Glutamine Phosphoribosylpyrophosphate, subunit 1, domain 1"/>
    <property type="match status" value="1"/>
</dbReference>
<dbReference type="InterPro" id="IPR035584">
    <property type="entry name" value="PurF_N"/>
</dbReference>
<dbReference type="InterPro" id="IPR029055">
    <property type="entry name" value="Ntn_hydrolases_N"/>
</dbReference>
<proteinExistence type="inferred from homology"/>
<dbReference type="SUPFAM" id="SSF56235">
    <property type="entry name" value="N-terminal nucleophile aminohydrolases (Ntn hydrolases)"/>
    <property type="match status" value="1"/>
</dbReference>
<evidence type="ECO:0000313" key="13">
    <source>
        <dbReference type="EMBL" id="MCK8783989.1"/>
    </source>
</evidence>
<dbReference type="GO" id="GO:0009113">
    <property type="term" value="P:purine nucleobase biosynthetic process"/>
    <property type="evidence" value="ECO:0007669"/>
    <property type="project" value="UniProtKB-UniRule"/>
</dbReference>
<dbReference type="PROSITE" id="PS51278">
    <property type="entry name" value="GATASE_TYPE_2"/>
    <property type="match status" value="1"/>
</dbReference>
<dbReference type="GO" id="GO:0000287">
    <property type="term" value="F:magnesium ion binding"/>
    <property type="evidence" value="ECO:0007669"/>
    <property type="project" value="UniProtKB-UniRule"/>
</dbReference>
<feature type="active site" description="Nucleophile" evidence="7 9">
    <location>
        <position position="27"/>
    </location>
</feature>
<evidence type="ECO:0000256" key="5">
    <source>
        <dbReference type="ARBA" id="ARBA00022755"/>
    </source>
</evidence>
<evidence type="ECO:0000259" key="12">
    <source>
        <dbReference type="PROSITE" id="PS51278"/>
    </source>
</evidence>
<dbReference type="Proteomes" id="UP001139516">
    <property type="component" value="Unassembled WGS sequence"/>
</dbReference>
<dbReference type="SUPFAM" id="SSF53271">
    <property type="entry name" value="PRTase-like"/>
    <property type="match status" value="1"/>
</dbReference>
<dbReference type="EMBL" id="JALPRX010000022">
    <property type="protein sequence ID" value="MCK8783989.1"/>
    <property type="molecule type" value="Genomic_DNA"/>
</dbReference>
<keyword evidence="7 10" id="KW-0479">Metal-binding</keyword>
<protein>
    <recommendedName>
        <fullName evidence="7">Amidophosphoribosyltransferase</fullName>
        <shortName evidence="7">ATase</shortName>
        <ecNumber evidence="7">2.4.2.14</ecNumber>
    </recommendedName>
    <alternativeName>
        <fullName evidence="7">Glutamine phosphoribosylpyrophosphate amidotransferase</fullName>
        <shortName evidence="7">GPATase</shortName>
    </alternativeName>
</protein>
<keyword evidence="7 11" id="KW-0411">Iron-sulfur</keyword>
<keyword evidence="6 7" id="KW-0315">Glutamine amidotransferase</keyword>
<comment type="cofactor">
    <cofactor evidence="7 10">
        <name>Mg(2+)</name>
        <dbReference type="ChEBI" id="CHEBI:18420"/>
    </cofactor>
    <text evidence="7 10">Binds 1 Mg(2+) ion per subunit.</text>
</comment>
<dbReference type="HAMAP" id="MF_01931">
    <property type="entry name" value="PurF"/>
    <property type="match status" value="1"/>
</dbReference>
<dbReference type="InterPro" id="IPR029057">
    <property type="entry name" value="PRTase-like"/>
</dbReference>
<comment type="caution">
    <text evidence="13">The sequence shown here is derived from an EMBL/GenBank/DDBJ whole genome shotgun (WGS) entry which is preliminary data.</text>
</comment>
<dbReference type="GO" id="GO:0004044">
    <property type="term" value="F:amidophosphoribosyltransferase activity"/>
    <property type="evidence" value="ECO:0007669"/>
    <property type="project" value="UniProtKB-UniRule"/>
</dbReference>
<keyword evidence="7 11" id="KW-0408">Iron</keyword>
<sequence length="502" mass="53824">MVTTHPWSPVEAATAGGPDDDKFHEECGVFGVWQSVDAAALTALGLHALQHRGQEAAGIVSLDEAGIFHAHKGLGLVGENFGNAKVMAGLPGRASIGHNRYATTGETALRNVQPLYADFEFGGFAVAHNGNLTNAHQLRRALVRRGCLFQSTTDSEVFVHLVAISLYSTVVDRLIDAIKQVQGAYSLVALHNGALIGARDPLGVRPLVLGRLGAETGRAAGGGVLTSETCALDIVGAEFVRDVEPGEIVVVDDQGVRSIKPFGRQPSRFCIFEYIYFARPDSVVEGTPVYETRKRIGAELARESGVAADVIVPVPDSGVPAAMGYATESGIPFELGIIRNHYVGRTFIEPTDQIRHLGVKLKHSANRAMIEGKRVILVDDSIVRGTTSKKIVEMVRAAGASEVHMRISSPPTTHSCYYGIDTPERGKLMAAQHDTAEMARIIGVDSLAFISLDGLYRALGKPARDPLKPAYCDACFTGDYAIPLTDQQDNNERQLSLLHAVS</sequence>
<dbReference type="CDD" id="cd00715">
    <property type="entry name" value="GPATase_N"/>
    <property type="match status" value="1"/>
</dbReference>
<feature type="domain" description="Glutamine amidotransferase type-2" evidence="12">
    <location>
        <begin position="27"/>
        <end position="254"/>
    </location>
</feature>
<feature type="binding site" evidence="7 11">
    <location>
        <position position="270"/>
    </location>
    <ligand>
        <name>[4Fe-4S] cluster</name>
        <dbReference type="ChEBI" id="CHEBI:49883"/>
    </ligand>
</feature>
<evidence type="ECO:0000256" key="6">
    <source>
        <dbReference type="ARBA" id="ARBA00022962"/>
    </source>
</evidence>
<feature type="binding site" evidence="7 10">
    <location>
        <position position="379"/>
    </location>
    <ligand>
        <name>Mg(2+)</name>
        <dbReference type="ChEBI" id="CHEBI:18420"/>
    </ligand>
</feature>
<feature type="binding site" evidence="7 11">
    <location>
        <position position="472"/>
    </location>
    <ligand>
        <name>[4Fe-4S] cluster</name>
        <dbReference type="ChEBI" id="CHEBI:49883"/>
    </ligand>
</feature>
<dbReference type="CDD" id="cd06223">
    <property type="entry name" value="PRTases_typeI"/>
    <property type="match status" value="1"/>
</dbReference>
<feature type="binding site" evidence="7 10">
    <location>
        <position position="317"/>
    </location>
    <ligand>
        <name>Mg(2+)</name>
        <dbReference type="ChEBI" id="CHEBI:18420"/>
    </ligand>
</feature>
<keyword evidence="7" id="KW-0004">4Fe-4S</keyword>
<evidence type="ECO:0000256" key="4">
    <source>
        <dbReference type="ARBA" id="ARBA00022679"/>
    </source>
</evidence>
<evidence type="ECO:0000256" key="3">
    <source>
        <dbReference type="ARBA" id="ARBA00022676"/>
    </source>
</evidence>
<dbReference type="Pfam" id="PF13522">
    <property type="entry name" value="GATase_6"/>
    <property type="match status" value="1"/>
</dbReference>
<dbReference type="InterPro" id="IPR017932">
    <property type="entry name" value="GATase_2_dom"/>
</dbReference>
<evidence type="ECO:0000256" key="10">
    <source>
        <dbReference type="PIRSR" id="PIRSR000485-2"/>
    </source>
</evidence>
<dbReference type="AlphaFoldDB" id="A0A9X2BVG8"/>
<gene>
    <name evidence="7 13" type="primary">purF</name>
    <name evidence="13" type="ORF">M0638_06295</name>
</gene>
<comment type="function">
    <text evidence="7">Catalyzes the formation of phosphoribosylamine from phosphoribosylpyrophosphate (PRPP) and glutamine.</text>
</comment>
<keyword evidence="3 7" id="KW-0328">Glycosyltransferase</keyword>
<evidence type="ECO:0000256" key="7">
    <source>
        <dbReference type="HAMAP-Rule" id="MF_01931"/>
    </source>
</evidence>
<comment type="similarity">
    <text evidence="2 7 8">In the C-terminal section; belongs to the purine/pyrimidine phosphoribosyltransferase family.</text>
</comment>
<evidence type="ECO:0000256" key="9">
    <source>
        <dbReference type="PIRSR" id="PIRSR000485-1"/>
    </source>
</evidence>
<dbReference type="PIRSF" id="PIRSF000485">
    <property type="entry name" value="Amd_phspho_trans"/>
    <property type="match status" value="1"/>
</dbReference>
<evidence type="ECO:0000256" key="8">
    <source>
        <dbReference type="PIRNR" id="PIRNR000485"/>
    </source>
</evidence>
<dbReference type="InterPro" id="IPR005854">
    <property type="entry name" value="PurF"/>
</dbReference>